<keyword evidence="1" id="KW-1133">Transmembrane helix</keyword>
<gene>
    <name evidence="2" type="ORF">SDC9_140179</name>
</gene>
<protein>
    <submittedName>
        <fullName evidence="2">Uncharacterized protein</fullName>
    </submittedName>
</protein>
<dbReference type="AlphaFoldDB" id="A0A645DWQ3"/>
<keyword evidence="1" id="KW-0812">Transmembrane</keyword>
<dbReference type="EMBL" id="VSSQ01039900">
    <property type="protein sequence ID" value="MPM93043.1"/>
    <property type="molecule type" value="Genomic_DNA"/>
</dbReference>
<sequence length="148" mass="16849">MSGLHRRNYRIFPEKAEIIFIHHLRMFDSPSSVVFSTQNLTINFKNRAVCGISDGMRAHLKIAVFQFFSQSSEMFLIAQQKSSPTFFVGIIVDETRSSGTKRTIGIHLESTNGDISVRIATFFSPFFIIIGIVFQQSENLHFQDILSL</sequence>
<comment type="caution">
    <text evidence="2">The sequence shown here is derived from an EMBL/GenBank/DDBJ whole genome shotgun (WGS) entry which is preliminary data.</text>
</comment>
<name>A0A645DWQ3_9ZZZZ</name>
<proteinExistence type="predicted"/>
<evidence type="ECO:0000256" key="1">
    <source>
        <dbReference type="SAM" id="Phobius"/>
    </source>
</evidence>
<evidence type="ECO:0000313" key="2">
    <source>
        <dbReference type="EMBL" id="MPM93043.1"/>
    </source>
</evidence>
<organism evidence="2">
    <name type="scientific">bioreactor metagenome</name>
    <dbReference type="NCBI Taxonomy" id="1076179"/>
    <lineage>
        <taxon>unclassified sequences</taxon>
        <taxon>metagenomes</taxon>
        <taxon>ecological metagenomes</taxon>
    </lineage>
</organism>
<accession>A0A645DWQ3</accession>
<reference evidence="2" key="1">
    <citation type="submission" date="2019-08" db="EMBL/GenBank/DDBJ databases">
        <authorList>
            <person name="Kucharzyk K."/>
            <person name="Murdoch R.W."/>
            <person name="Higgins S."/>
            <person name="Loffler F."/>
        </authorList>
    </citation>
    <scope>NUCLEOTIDE SEQUENCE</scope>
</reference>
<feature type="transmembrane region" description="Helical" evidence="1">
    <location>
        <begin position="115"/>
        <end position="134"/>
    </location>
</feature>
<keyword evidence="1" id="KW-0472">Membrane</keyword>